<name>A0A396SDG0_9BACL</name>
<dbReference type="Pfam" id="PF07833">
    <property type="entry name" value="Cu_amine_oxidN1"/>
    <property type="match status" value="1"/>
</dbReference>
<evidence type="ECO:0000259" key="3">
    <source>
        <dbReference type="Pfam" id="PF07833"/>
    </source>
</evidence>
<feature type="chain" id="PRO_5017319234" evidence="2">
    <location>
        <begin position="25"/>
        <end position="339"/>
    </location>
</feature>
<feature type="domain" description="Copper amine oxidase-like N-terminal" evidence="3">
    <location>
        <begin position="93"/>
        <end position="167"/>
    </location>
</feature>
<dbReference type="RefSeq" id="WP_118874347.1">
    <property type="nucleotide sequence ID" value="NZ_QWEI01000001.1"/>
</dbReference>
<keyword evidence="5" id="KW-1185">Reference proteome</keyword>
<protein>
    <submittedName>
        <fullName evidence="4">Copper amine oxidase N-terminal domain-containing protein</fullName>
    </submittedName>
</protein>
<proteinExistence type="predicted"/>
<accession>A0A396SDG0</accession>
<feature type="region of interest" description="Disordered" evidence="1">
    <location>
        <begin position="45"/>
        <end position="74"/>
    </location>
</feature>
<comment type="caution">
    <text evidence="4">The sequence shown here is derived from an EMBL/GenBank/DDBJ whole genome shotgun (WGS) entry which is preliminary data.</text>
</comment>
<dbReference type="Gene3D" id="3.30.457.10">
    <property type="entry name" value="Copper amine oxidase-like, N-terminal domain"/>
    <property type="match status" value="1"/>
</dbReference>
<evidence type="ECO:0000313" key="4">
    <source>
        <dbReference type="EMBL" id="RHW39335.1"/>
    </source>
</evidence>
<feature type="signal peptide" evidence="2">
    <location>
        <begin position="1"/>
        <end position="24"/>
    </location>
</feature>
<evidence type="ECO:0000256" key="1">
    <source>
        <dbReference type="SAM" id="MobiDB-lite"/>
    </source>
</evidence>
<dbReference type="InterPro" id="IPR036582">
    <property type="entry name" value="Mao_N_sf"/>
</dbReference>
<sequence length="339" mass="38098">MKKGILLVPTLLIGLTLPVNGVYAEEPIAETPTEQTEAVIEDTTPIPATTESSTETNTGTIEEAPKTEEKPVEVTPLPEAKPMQVTAINDGKLYKGRTLVPLRAISEGLGLEVKWDQREKQVTVSDRIFEEVVMTQDSNKIQRFNYPVRTLDVPVKNFNGKIYVPIAAAILGNAEVHWNNKTKVATIILGGRQVIVGTGKTKVSVDDNNPIVVNKGGLSDARAKNIIGRANDMANLLSISQKQTHFRPYFTQSYIRDIIRQNKNSEYAKLFKNVKEYEVIHNKNNPNVMYIEQKVNNVGEDKQDHVERRIVLKKDGYTWIVSNIIFNVQNQYEINNMID</sequence>
<dbReference type="OrthoDB" id="9785345at2"/>
<evidence type="ECO:0000313" key="5">
    <source>
        <dbReference type="Proteomes" id="UP000265692"/>
    </source>
</evidence>
<dbReference type="AlphaFoldDB" id="A0A396SDG0"/>
<keyword evidence="2" id="KW-0732">Signal</keyword>
<feature type="compositionally biased region" description="Basic and acidic residues" evidence="1">
    <location>
        <begin position="63"/>
        <end position="72"/>
    </location>
</feature>
<dbReference type="Proteomes" id="UP000265692">
    <property type="component" value="Unassembled WGS sequence"/>
</dbReference>
<dbReference type="SUPFAM" id="SSF55383">
    <property type="entry name" value="Copper amine oxidase, domain N"/>
    <property type="match status" value="1"/>
</dbReference>
<reference evidence="4 5" key="1">
    <citation type="submission" date="2018-08" db="EMBL/GenBank/DDBJ databases">
        <title>Lysinibacillus sp. YLB-03 draft genome sequence.</title>
        <authorList>
            <person name="Yu L."/>
        </authorList>
    </citation>
    <scope>NUCLEOTIDE SEQUENCE [LARGE SCALE GENOMIC DNA]</scope>
    <source>
        <strain evidence="4 5">YLB-03</strain>
    </source>
</reference>
<evidence type="ECO:0000256" key="2">
    <source>
        <dbReference type="SAM" id="SignalP"/>
    </source>
</evidence>
<dbReference type="InterPro" id="IPR012854">
    <property type="entry name" value="Cu_amine_oxidase-like_N"/>
</dbReference>
<gene>
    <name evidence="4" type="ORF">D1B33_00360</name>
</gene>
<feature type="compositionally biased region" description="Low complexity" evidence="1">
    <location>
        <begin position="49"/>
        <end position="62"/>
    </location>
</feature>
<organism evidence="4 5">
    <name type="scientific">Ureibacillus yapensis</name>
    <dbReference type="NCBI Taxonomy" id="2304605"/>
    <lineage>
        <taxon>Bacteria</taxon>
        <taxon>Bacillati</taxon>
        <taxon>Bacillota</taxon>
        <taxon>Bacilli</taxon>
        <taxon>Bacillales</taxon>
        <taxon>Caryophanaceae</taxon>
        <taxon>Ureibacillus</taxon>
    </lineage>
</organism>
<dbReference type="EMBL" id="QWEI01000001">
    <property type="protein sequence ID" value="RHW39335.1"/>
    <property type="molecule type" value="Genomic_DNA"/>
</dbReference>